<feature type="transmembrane region" description="Helical" evidence="1">
    <location>
        <begin position="83"/>
        <end position="108"/>
    </location>
</feature>
<keyword evidence="1" id="KW-1133">Transmembrane helix</keyword>
<keyword evidence="1" id="KW-0812">Transmembrane</keyword>
<dbReference type="HOGENOM" id="CLU_2119560_0_0_10"/>
<keyword evidence="1" id="KW-0472">Membrane</keyword>
<evidence type="ECO:0000313" key="2">
    <source>
        <dbReference type="EMBL" id="ADZ81523.1"/>
    </source>
</evidence>
<dbReference type="AlphaFoldDB" id="F4CBB2"/>
<sequence>MSDRFYRELCFNRISHLSIYNISQVFILNCIPYLGCFMAILDKNLMKAKFNLPPPGIRRLLLVIGVVLWISLFVWTISVRKEFLVVIVMPTFFTLLYGILAAVGLWIYDVFSKE</sequence>
<protein>
    <submittedName>
        <fullName evidence="2">Uncharacterized protein</fullName>
    </submittedName>
</protein>
<feature type="transmembrane region" description="Helical" evidence="1">
    <location>
        <begin position="20"/>
        <end position="40"/>
    </location>
</feature>
<gene>
    <name evidence="2" type="ordered locus">Sph21_5029</name>
</gene>
<name>F4CBB2_SPHS2</name>
<organism evidence="2">
    <name type="scientific">Sphingobacterium sp. (strain 21)</name>
    <dbReference type="NCBI Taxonomy" id="743722"/>
    <lineage>
        <taxon>Bacteria</taxon>
        <taxon>Pseudomonadati</taxon>
        <taxon>Bacteroidota</taxon>
        <taxon>Sphingobacteriia</taxon>
        <taxon>Sphingobacteriales</taxon>
        <taxon>Sphingobacteriaceae</taxon>
        <taxon>Sphingobacterium</taxon>
    </lineage>
</organism>
<dbReference type="EMBL" id="CP002584">
    <property type="protein sequence ID" value="ADZ81523.1"/>
    <property type="molecule type" value="Genomic_DNA"/>
</dbReference>
<evidence type="ECO:0000256" key="1">
    <source>
        <dbReference type="SAM" id="Phobius"/>
    </source>
</evidence>
<dbReference type="PATRIC" id="fig|743722.3.peg.5336"/>
<dbReference type="KEGG" id="shg:Sph21_5029"/>
<reference evidence="2" key="1">
    <citation type="submission" date="2011-03" db="EMBL/GenBank/DDBJ databases">
        <title>Complete sequence of Sphingobacterium sp. 21.</title>
        <authorList>
            <consortium name="US DOE Joint Genome Institute"/>
            <person name="Lucas S."/>
            <person name="Copeland A."/>
            <person name="Lapidus A."/>
            <person name="Cheng J.-F."/>
            <person name="Goodwin L."/>
            <person name="Pitluck S."/>
            <person name="Davenport K."/>
            <person name="Detter J.C."/>
            <person name="Han C."/>
            <person name="Tapia R."/>
            <person name="Land M."/>
            <person name="Hauser L."/>
            <person name="Kyrpides N."/>
            <person name="Ivanova N."/>
            <person name="Ovchinnikova G."/>
            <person name="Pagani I."/>
            <person name="Siebers A.K."/>
            <person name="Allgaier M."/>
            <person name="Thelen M.P."/>
            <person name="Hugenholtz P."/>
            <person name="Woyke T."/>
        </authorList>
    </citation>
    <scope>NUCLEOTIDE SEQUENCE</scope>
    <source>
        <strain evidence="2">21</strain>
    </source>
</reference>
<accession>F4CBB2</accession>
<proteinExistence type="predicted"/>
<feature type="transmembrane region" description="Helical" evidence="1">
    <location>
        <begin position="60"/>
        <end position="77"/>
    </location>
</feature>